<dbReference type="Proteomes" id="UP000016933">
    <property type="component" value="Unassembled WGS sequence"/>
</dbReference>
<accession>N1Q1P5</accession>
<feature type="compositionally biased region" description="Low complexity" evidence="1">
    <location>
        <begin position="548"/>
        <end position="563"/>
    </location>
</feature>
<dbReference type="STRING" id="675120.N1Q1P5"/>
<feature type="compositionally biased region" description="Basic residues" evidence="1">
    <location>
        <begin position="600"/>
        <end position="609"/>
    </location>
</feature>
<feature type="compositionally biased region" description="Basic and acidic residues" evidence="1">
    <location>
        <begin position="281"/>
        <end position="319"/>
    </location>
</feature>
<organism evidence="2 3">
    <name type="scientific">Dothistroma septosporum (strain NZE10 / CBS 128990)</name>
    <name type="common">Red band needle blight fungus</name>
    <name type="synonym">Mycosphaerella pini</name>
    <dbReference type="NCBI Taxonomy" id="675120"/>
    <lineage>
        <taxon>Eukaryota</taxon>
        <taxon>Fungi</taxon>
        <taxon>Dikarya</taxon>
        <taxon>Ascomycota</taxon>
        <taxon>Pezizomycotina</taxon>
        <taxon>Dothideomycetes</taxon>
        <taxon>Dothideomycetidae</taxon>
        <taxon>Mycosphaerellales</taxon>
        <taxon>Mycosphaerellaceae</taxon>
        <taxon>Dothistroma</taxon>
    </lineage>
</organism>
<feature type="region of interest" description="Disordered" evidence="1">
    <location>
        <begin position="1"/>
        <end position="155"/>
    </location>
</feature>
<dbReference type="SUPFAM" id="SSF144284">
    <property type="entry name" value="Sec2 N-terminal region"/>
    <property type="match status" value="1"/>
</dbReference>
<reference evidence="2 3" key="2">
    <citation type="journal article" date="2012" name="PLoS Pathog.">
        <title>Diverse lifestyles and strategies of plant pathogenesis encoded in the genomes of eighteen Dothideomycetes fungi.</title>
        <authorList>
            <person name="Ohm R.A."/>
            <person name="Feau N."/>
            <person name="Henrissat B."/>
            <person name="Schoch C.L."/>
            <person name="Horwitz B.A."/>
            <person name="Barry K.W."/>
            <person name="Condon B.J."/>
            <person name="Copeland A.C."/>
            <person name="Dhillon B."/>
            <person name="Glaser F."/>
            <person name="Hesse C.N."/>
            <person name="Kosti I."/>
            <person name="LaButti K."/>
            <person name="Lindquist E.A."/>
            <person name="Lucas S."/>
            <person name="Salamov A.A."/>
            <person name="Bradshaw R.E."/>
            <person name="Ciuffetti L."/>
            <person name="Hamelin R.C."/>
            <person name="Kema G.H.J."/>
            <person name="Lawrence C."/>
            <person name="Scott J.A."/>
            <person name="Spatafora J.W."/>
            <person name="Turgeon B.G."/>
            <person name="de Wit P.J.G.M."/>
            <person name="Zhong S."/>
            <person name="Goodwin S.B."/>
            <person name="Grigoriev I.V."/>
        </authorList>
    </citation>
    <scope>NUCLEOTIDE SEQUENCE [LARGE SCALE GENOMIC DNA]</scope>
    <source>
        <strain evidence="3">NZE10 / CBS 128990</strain>
    </source>
</reference>
<name>N1Q1P5_DOTSN</name>
<reference evidence="3" key="1">
    <citation type="journal article" date="2012" name="PLoS Genet.">
        <title>The genomes of the fungal plant pathogens Cladosporium fulvum and Dothistroma septosporum reveal adaptation to different hosts and lifestyles but also signatures of common ancestry.</title>
        <authorList>
            <person name="de Wit P.J.G.M."/>
            <person name="van der Burgt A."/>
            <person name="Oekmen B."/>
            <person name="Stergiopoulos I."/>
            <person name="Abd-Elsalam K.A."/>
            <person name="Aerts A.L."/>
            <person name="Bahkali A.H."/>
            <person name="Beenen H.G."/>
            <person name="Chettri P."/>
            <person name="Cox M.P."/>
            <person name="Datema E."/>
            <person name="de Vries R.P."/>
            <person name="Dhillon B."/>
            <person name="Ganley A.R."/>
            <person name="Griffiths S.A."/>
            <person name="Guo Y."/>
            <person name="Hamelin R.C."/>
            <person name="Henrissat B."/>
            <person name="Kabir M.S."/>
            <person name="Jashni M.K."/>
            <person name="Kema G."/>
            <person name="Klaubauf S."/>
            <person name="Lapidus A."/>
            <person name="Levasseur A."/>
            <person name="Lindquist E."/>
            <person name="Mehrabi R."/>
            <person name="Ohm R.A."/>
            <person name="Owen T.J."/>
            <person name="Salamov A."/>
            <person name="Schwelm A."/>
            <person name="Schijlen E."/>
            <person name="Sun H."/>
            <person name="van den Burg H.A."/>
            <person name="van Ham R.C.H.J."/>
            <person name="Zhang S."/>
            <person name="Goodwin S.B."/>
            <person name="Grigoriev I.V."/>
            <person name="Collemare J."/>
            <person name="Bradshaw R.E."/>
        </authorList>
    </citation>
    <scope>NUCLEOTIDE SEQUENCE [LARGE SCALE GENOMIC DNA]</scope>
    <source>
        <strain evidence="3">NZE10 / CBS 128990</strain>
    </source>
</reference>
<feature type="region of interest" description="Disordered" evidence="1">
    <location>
        <begin position="191"/>
        <end position="247"/>
    </location>
</feature>
<feature type="region of interest" description="Disordered" evidence="1">
    <location>
        <begin position="411"/>
        <end position="439"/>
    </location>
</feature>
<protein>
    <submittedName>
        <fullName evidence="2">Uncharacterized protein</fullName>
    </submittedName>
</protein>
<feature type="compositionally biased region" description="Polar residues" evidence="1">
    <location>
        <begin position="128"/>
        <end position="155"/>
    </location>
</feature>
<feature type="region of interest" description="Disordered" evidence="1">
    <location>
        <begin position="281"/>
        <end position="320"/>
    </location>
</feature>
<feature type="compositionally biased region" description="Polar residues" evidence="1">
    <location>
        <begin position="7"/>
        <end position="25"/>
    </location>
</feature>
<dbReference type="OrthoDB" id="5427204at2759"/>
<feature type="compositionally biased region" description="Polar residues" evidence="1">
    <location>
        <begin position="218"/>
        <end position="228"/>
    </location>
</feature>
<feature type="compositionally biased region" description="Polar residues" evidence="1">
    <location>
        <begin position="427"/>
        <end position="437"/>
    </location>
</feature>
<feature type="compositionally biased region" description="Low complexity" evidence="1">
    <location>
        <begin position="488"/>
        <end position="512"/>
    </location>
</feature>
<dbReference type="AlphaFoldDB" id="N1Q1P5"/>
<dbReference type="HOGENOM" id="CLU_432124_0_0_1"/>
<dbReference type="EMBL" id="KB446535">
    <property type="protein sequence ID" value="EME48424.1"/>
    <property type="molecule type" value="Genomic_DNA"/>
</dbReference>
<feature type="compositionally biased region" description="Basic and acidic residues" evidence="1">
    <location>
        <begin position="52"/>
        <end position="72"/>
    </location>
</feature>
<gene>
    <name evidence="2" type="ORF">DOTSEDRAFT_121924</name>
</gene>
<dbReference type="eggNOG" id="ENOG502SAVR">
    <property type="taxonomic scope" value="Eukaryota"/>
</dbReference>
<feature type="region of interest" description="Disordered" evidence="1">
    <location>
        <begin position="455"/>
        <end position="633"/>
    </location>
</feature>
<dbReference type="OMA" id="GFHVPTT"/>
<keyword evidence="3" id="KW-1185">Reference proteome</keyword>
<proteinExistence type="predicted"/>
<evidence type="ECO:0000313" key="2">
    <source>
        <dbReference type="EMBL" id="EME48424.1"/>
    </source>
</evidence>
<evidence type="ECO:0000256" key="1">
    <source>
        <dbReference type="SAM" id="MobiDB-lite"/>
    </source>
</evidence>
<feature type="compositionally biased region" description="Basic and acidic residues" evidence="1">
    <location>
        <begin position="229"/>
        <end position="247"/>
    </location>
</feature>
<feature type="compositionally biased region" description="Low complexity" evidence="1">
    <location>
        <begin position="574"/>
        <end position="588"/>
    </location>
</feature>
<sequence>MLPLYHPQQQSIAPRASSRNLSPPNSLKRHAEHSEMEDLQSLKRLHSGAATEEARHFERRGSIDPISRETRFKHSPPPTESCPGSVHQPRLSSPSFGRYANHRTLPSPSSLAHPTPTAPSLPPLSATQSVNSPATSYPRPSTINAASSSSPTSQHIADLQHQVTLKSLTLQTLQSEYASLLQKLQRERVKSQTIEKKTSAADQEVNDLTSKNEDLTEQVRTLETQLGESETKREHQRQEAAREKEQWGRMLDMSGRLQNKADAEKQRLLEERNYLTQRLAMHENDGSHGRGEQAKRDGTHPGKLHTDCHSARTDRHPDLSQRMTPLTQVSPVDNSGRSNLEKENVTLRARVTALRVTLEGVRRHNEELEASTRGFLEQTGLLWSNVSRALDDDESQSNRTSNFDRAIMAETSAARPRQDPDALRQTEPPQSTISTRQPGLLEIYKDGKRSFANVAEVSRASSAEPRGPGFHVPTTTSSPEELIKALGPVPTTLPPSRLSPPTTSCTPNTPLSQHDKSVERASAFAPTVPPGYMSHHHPAESSPQSYHSSNVEGNEEGVSSSSGTGLRSPETYGTEPEPSSTRPTTSQSVAAPAKPTLGGHHNHSLHGHGKSIDWMPPPPKPEVSYAAYTDTHV</sequence>
<evidence type="ECO:0000313" key="3">
    <source>
        <dbReference type="Proteomes" id="UP000016933"/>
    </source>
</evidence>